<keyword evidence="2" id="KW-0597">Phosphoprotein</keyword>
<comment type="caution">
    <text evidence="4">The sequence shown here is derived from an EMBL/GenBank/DDBJ whole genome shotgun (WGS) entry which is preliminary data.</text>
</comment>
<feature type="domain" description="Carrier" evidence="3">
    <location>
        <begin position="1"/>
        <end position="79"/>
    </location>
</feature>
<evidence type="ECO:0000259" key="3">
    <source>
        <dbReference type="PROSITE" id="PS50075"/>
    </source>
</evidence>
<evidence type="ECO:0000313" key="5">
    <source>
        <dbReference type="Proteomes" id="UP000178379"/>
    </source>
</evidence>
<organism evidence="4 5">
    <name type="scientific">Candidatus Muproteobacteria bacterium RBG_16_62_13</name>
    <dbReference type="NCBI Taxonomy" id="1817756"/>
    <lineage>
        <taxon>Bacteria</taxon>
        <taxon>Pseudomonadati</taxon>
        <taxon>Pseudomonadota</taxon>
        <taxon>Candidatus Muproteobacteria</taxon>
    </lineage>
</organism>
<dbReference type="PANTHER" id="PTHR20863:SF76">
    <property type="entry name" value="CARRIER DOMAIN-CONTAINING PROTEIN"/>
    <property type="match status" value="1"/>
</dbReference>
<dbReference type="Proteomes" id="UP000178379">
    <property type="component" value="Unassembled WGS sequence"/>
</dbReference>
<dbReference type="InterPro" id="IPR003231">
    <property type="entry name" value="ACP"/>
</dbReference>
<name>A0A1F6T731_9PROT</name>
<dbReference type="PANTHER" id="PTHR20863">
    <property type="entry name" value="ACYL CARRIER PROTEIN"/>
    <property type="match status" value="1"/>
</dbReference>
<dbReference type="Pfam" id="PF00550">
    <property type="entry name" value="PP-binding"/>
    <property type="match status" value="1"/>
</dbReference>
<accession>A0A1F6T731</accession>
<evidence type="ECO:0000256" key="2">
    <source>
        <dbReference type="ARBA" id="ARBA00022553"/>
    </source>
</evidence>
<proteinExistence type="predicted"/>
<dbReference type="SUPFAM" id="SSF47336">
    <property type="entry name" value="ACP-like"/>
    <property type="match status" value="1"/>
</dbReference>
<dbReference type="Gene3D" id="1.10.1200.10">
    <property type="entry name" value="ACP-like"/>
    <property type="match status" value="1"/>
</dbReference>
<dbReference type="GO" id="GO:0000035">
    <property type="term" value="F:acyl binding"/>
    <property type="evidence" value="ECO:0007669"/>
    <property type="project" value="TreeGrafter"/>
</dbReference>
<evidence type="ECO:0000313" key="4">
    <source>
        <dbReference type="EMBL" id="OGI40896.1"/>
    </source>
</evidence>
<dbReference type="GO" id="GO:0000036">
    <property type="term" value="F:acyl carrier activity"/>
    <property type="evidence" value="ECO:0007669"/>
    <property type="project" value="TreeGrafter"/>
</dbReference>
<dbReference type="PROSITE" id="PS50075">
    <property type="entry name" value="CARRIER"/>
    <property type="match status" value="1"/>
</dbReference>
<reference evidence="4 5" key="1">
    <citation type="journal article" date="2016" name="Nat. Commun.">
        <title>Thousands of microbial genomes shed light on interconnected biogeochemical processes in an aquifer system.</title>
        <authorList>
            <person name="Anantharaman K."/>
            <person name="Brown C.T."/>
            <person name="Hug L.A."/>
            <person name="Sharon I."/>
            <person name="Castelle C.J."/>
            <person name="Probst A.J."/>
            <person name="Thomas B.C."/>
            <person name="Singh A."/>
            <person name="Wilkins M.J."/>
            <person name="Karaoz U."/>
            <person name="Brodie E.L."/>
            <person name="Williams K.H."/>
            <person name="Hubbard S.S."/>
            <person name="Banfield J.F."/>
        </authorList>
    </citation>
    <scope>NUCLEOTIDE SEQUENCE [LARGE SCALE GENOMIC DNA]</scope>
</reference>
<protein>
    <recommendedName>
        <fullName evidence="3">Carrier domain-containing protein</fullName>
    </recommendedName>
</protein>
<dbReference type="AlphaFoldDB" id="A0A1F6T731"/>
<dbReference type="EMBL" id="MFSQ01000048">
    <property type="protein sequence ID" value="OGI40896.1"/>
    <property type="molecule type" value="Genomic_DNA"/>
</dbReference>
<evidence type="ECO:0000256" key="1">
    <source>
        <dbReference type="ARBA" id="ARBA00022450"/>
    </source>
</evidence>
<dbReference type="InterPro" id="IPR036736">
    <property type="entry name" value="ACP-like_sf"/>
</dbReference>
<gene>
    <name evidence="4" type="ORF">A2140_00510</name>
</gene>
<dbReference type="STRING" id="1817756.A2140_00510"/>
<sequence length="85" mass="9694">MTEVDVTERALRVISEILNRKASEISLDASLRNDLLVDSLQRMTLFIVLEDEFQRTIPLEEVAELDTINEIISLISHKLRQKSGA</sequence>
<keyword evidence="1" id="KW-0596">Phosphopantetheine</keyword>
<dbReference type="InterPro" id="IPR009081">
    <property type="entry name" value="PP-bd_ACP"/>
</dbReference>